<evidence type="ECO:0000256" key="1">
    <source>
        <dbReference type="ARBA" id="ARBA00004141"/>
    </source>
</evidence>
<organism evidence="8 9">
    <name type="scientific">Ceratodon purpureus</name>
    <name type="common">Fire moss</name>
    <name type="synonym">Dicranum purpureum</name>
    <dbReference type="NCBI Taxonomy" id="3225"/>
    <lineage>
        <taxon>Eukaryota</taxon>
        <taxon>Viridiplantae</taxon>
        <taxon>Streptophyta</taxon>
        <taxon>Embryophyta</taxon>
        <taxon>Bryophyta</taxon>
        <taxon>Bryophytina</taxon>
        <taxon>Bryopsida</taxon>
        <taxon>Dicranidae</taxon>
        <taxon>Pseudoditrichales</taxon>
        <taxon>Ditrichaceae</taxon>
        <taxon>Ceratodon</taxon>
    </lineage>
</organism>
<dbReference type="AlphaFoldDB" id="A0A8T0HCY2"/>
<dbReference type="EMBL" id="CM026427">
    <property type="protein sequence ID" value="KAG0568517.1"/>
    <property type="molecule type" value="Genomic_DNA"/>
</dbReference>
<feature type="transmembrane region" description="Helical" evidence="6">
    <location>
        <begin position="98"/>
        <end position="116"/>
    </location>
</feature>
<keyword evidence="3 6" id="KW-0812">Transmembrane</keyword>
<evidence type="ECO:0000256" key="2">
    <source>
        <dbReference type="ARBA" id="ARBA00007635"/>
    </source>
</evidence>
<keyword evidence="9" id="KW-1185">Reference proteome</keyword>
<evidence type="ECO:0000256" key="3">
    <source>
        <dbReference type="ARBA" id="ARBA00022692"/>
    </source>
</evidence>
<feature type="transmembrane region" description="Helical" evidence="6">
    <location>
        <begin position="66"/>
        <end position="86"/>
    </location>
</feature>
<evidence type="ECO:0000256" key="5">
    <source>
        <dbReference type="ARBA" id="ARBA00023136"/>
    </source>
</evidence>
<sequence>MSTSNDSSKAELNIQIHSPVRRNESTKERLFGRQSSFSSDRLDLTSNDVSFAAGKNTWWIWGGSKYSGVLCMVISSVAYSFMGLFVKLLSVSGVPSSETVLCRCAVVAILAGAGLKKMRHPLLGSPKVRRLVLARAIVGYFALSTYFYSIQLLPLRDATVLNFTMPIFTAILAALLLNERWGLPEAVGTFFGFLGVVLVSQPHFIFPGGETINSTNTTYVGIVAAILGSSLGALSYIIVRAVGRLGEPPLVCVFAFAAMSVPFSAVAMFFQGLKVPSPLEAAGLLMVGLTAFTAQVFLTRGLQLENAAKASALQYLKVICTYLLGVAFLGETPSLVSLLGALFIAGSAFSLTQSKG</sequence>
<dbReference type="Proteomes" id="UP000822688">
    <property type="component" value="Chromosome 6"/>
</dbReference>
<feature type="transmembrane region" description="Helical" evidence="6">
    <location>
        <begin position="279"/>
        <end position="298"/>
    </location>
</feature>
<feature type="transmembrane region" description="Helical" evidence="6">
    <location>
        <begin position="186"/>
        <end position="206"/>
    </location>
</feature>
<dbReference type="InterPro" id="IPR000620">
    <property type="entry name" value="EamA_dom"/>
</dbReference>
<accession>A0A8T0HCY2</accession>
<evidence type="ECO:0000313" key="8">
    <source>
        <dbReference type="EMBL" id="KAG0568517.1"/>
    </source>
</evidence>
<feature type="domain" description="EamA" evidence="7">
    <location>
        <begin position="67"/>
        <end position="200"/>
    </location>
</feature>
<dbReference type="PANTHER" id="PTHR22911">
    <property type="entry name" value="ACYL-MALONYL CONDENSING ENZYME-RELATED"/>
    <property type="match status" value="1"/>
</dbReference>
<feature type="transmembrane region" description="Helical" evidence="6">
    <location>
        <begin position="218"/>
        <end position="239"/>
    </location>
</feature>
<feature type="domain" description="EamA" evidence="7">
    <location>
        <begin position="221"/>
        <end position="350"/>
    </location>
</feature>
<dbReference type="SUPFAM" id="SSF103481">
    <property type="entry name" value="Multidrug resistance efflux transporter EmrE"/>
    <property type="match status" value="2"/>
</dbReference>
<gene>
    <name evidence="8" type="ORF">KC19_6G025200</name>
</gene>
<reference evidence="8 9" key="1">
    <citation type="submission" date="2020-06" db="EMBL/GenBank/DDBJ databases">
        <title>WGS assembly of Ceratodon purpureus strain R40.</title>
        <authorList>
            <person name="Carey S.B."/>
            <person name="Jenkins J."/>
            <person name="Shu S."/>
            <person name="Lovell J.T."/>
            <person name="Sreedasyam A."/>
            <person name="Maumus F."/>
            <person name="Tiley G.P."/>
            <person name="Fernandez-Pozo N."/>
            <person name="Barry K."/>
            <person name="Chen C."/>
            <person name="Wang M."/>
            <person name="Lipzen A."/>
            <person name="Daum C."/>
            <person name="Saski C.A."/>
            <person name="Payton A.C."/>
            <person name="Mcbreen J.C."/>
            <person name="Conrad R.E."/>
            <person name="Kollar L.M."/>
            <person name="Olsson S."/>
            <person name="Huttunen S."/>
            <person name="Landis J.B."/>
            <person name="Wickett N.J."/>
            <person name="Johnson M.G."/>
            <person name="Rensing S.A."/>
            <person name="Grimwood J."/>
            <person name="Schmutz J."/>
            <person name="Mcdaniel S.F."/>
        </authorList>
    </citation>
    <scope>NUCLEOTIDE SEQUENCE [LARGE SCALE GENOMIC DNA]</scope>
    <source>
        <strain evidence="8 9">R40</strain>
    </source>
</reference>
<name>A0A8T0HCY2_CERPU</name>
<keyword evidence="5 6" id="KW-0472">Membrane</keyword>
<comment type="similarity">
    <text evidence="2">Belongs to the drug/metabolite transporter (DMT) superfamily. Plant drug/metabolite exporter (P-DME) (TC 2.A.7.4) family.</text>
</comment>
<dbReference type="Pfam" id="PF00892">
    <property type="entry name" value="EamA"/>
    <property type="match status" value="2"/>
</dbReference>
<evidence type="ECO:0000256" key="6">
    <source>
        <dbReference type="SAM" id="Phobius"/>
    </source>
</evidence>
<feature type="transmembrane region" description="Helical" evidence="6">
    <location>
        <begin position="335"/>
        <end position="352"/>
    </location>
</feature>
<dbReference type="GO" id="GO:0016020">
    <property type="term" value="C:membrane"/>
    <property type="evidence" value="ECO:0007669"/>
    <property type="project" value="UniProtKB-SubCell"/>
</dbReference>
<dbReference type="OrthoDB" id="306876at2759"/>
<comment type="subcellular location">
    <subcellularLocation>
        <location evidence="1">Membrane</location>
        <topology evidence="1">Multi-pass membrane protein</topology>
    </subcellularLocation>
</comment>
<feature type="transmembrane region" description="Helical" evidence="6">
    <location>
        <begin position="251"/>
        <end position="273"/>
    </location>
</feature>
<comment type="caution">
    <text evidence="8">The sequence shown here is derived from an EMBL/GenBank/DDBJ whole genome shotgun (WGS) entry which is preliminary data.</text>
</comment>
<keyword evidence="4 6" id="KW-1133">Transmembrane helix</keyword>
<evidence type="ECO:0000256" key="4">
    <source>
        <dbReference type="ARBA" id="ARBA00022989"/>
    </source>
</evidence>
<dbReference type="InterPro" id="IPR037185">
    <property type="entry name" value="EmrE-like"/>
</dbReference>
<dbReference type="PANTHER" id="PTHR22911:SF6">
    <property type="entry name" value="SOLUTE CARRIER FAMILY 35 MEMBER G1"/>
    <property type="match status" value="1"/>
</dbReference>
<proteinExistence type="inferred from homology"/>
<feature type="transmembrane region" description="Helical" evidence="6">
    <location>
        <begin position="128"/>
        <end position="148"/>
    </location>
</feature>
<protein>
    <recommendedName>
        <fullName evidence="7">EamA domain-containing protein</fullName>
    </recommendedName>
</protein>
<evidence type="ECO:0000313" key="9">
    <source>
        <dbReference type="Proteomes" id="UP000822688"/>
    </source>
</evidence>
<feature type="transmembrane region" description="Helical" evidence="6">
    <location>
        <begin position="160"/>
        <end position="177"/>
    </location>
</feature>
<evidence type="ECO:0000259" key="7">
    <source>
        <dbReference type="Pfam" id="PF00892"/>
    </source>
</evidence>